<evidence type="ECO:0000313" key="3">
    <source>
        <dbReference type="Proteomes" id="UP001151760"/>
    </source>
</evidence>
<feature type="region of interest" description="Disordered" evidence="1">
    <location>
        <begin position="284"/>
        <end position="310"/>
    </location>
</feature>
<dbReference type="EMBL" id="BQNB010020601">
    <property type="protein sequence ID" value="GJT97678.1"/>
    <property type="molecule type" value="Genomic_DNA"/>
</dbReference>
<organism evidence="2 3">
    <name type="scientific">Tanacetum coccineum</name>
    <dbReference type="NCBI Taxonomy" id="301880"/>
    <lineage>
        <taxon>Eukaryota</taxon>
        <taxon>Viridiplantae</taxon>
        <taxon>Streptophyta</taxon>
        <taxon>Embryophyta</taxon>
        <taxon>Tracheophyta</taxon>
        <taxon>Spermatophyta</taxon>
        <taxon>Magnoliopsida</taxon>
        <taxon>eudicotyledons</taxon>
        <taxon>Gunneridae</taxon>
        <taxon>Pentapetalae</taxon>
        <taxon>asterids</taxon>
        <taxon>campanulids</taxon>
        <taxon>Asterales</taxon>
        <taxon>Asteraceae</taxon>
        <taxon>Asteroideae</taxon>
        <taxon>Anthemideae</taxon>
        <taxon>Anthemidinae</taxon>
        <taxon>Tanacetum</taxon>
    </lineage>
</organism>
<evidence type="ECO:0000313" key="2">
    <source>
        <dbReference type="EMBL" id="GJT97678.1"/>
    </source>
</evidence>
<proteinExistence type="predicted"/>
<keyword evidence="3" id="KW-1185">Reference proteome</keyword>
<sequence>MSGKYGTSNAGAESVGFGSNKVYKEGGEMKRRCLSRSHDFNPEEKMCLDRPEWYAIGIMGLQRFYKKLGWSGGECSVFTDNVSYRNRTYRIIATRLHIGRPIIESMRSFQSNPLEMKDAEGPILDESLENRAFGCRCCDQIPLKNVNMIPCRLLAIFSVMKSVFYNDGGELRMHGKEFEEDAWATLKNLFFFIMPYRDKQRMPVRSLFGFIEYAGATWGKSFLDTFDDQKCMKKVVPSSRSKATEDIISIGSFVKVLGLNQYVLVRGEAIKDNMANENVPSSFTATTETTSTLPPPPPPPQQSTVHRDIW</sequence>
<protein>
    <submittedName>
        <fullName evidence="2">Uncharacterized protein</fullName>
    </submittedName>
</protein>
<reference evidence="2" key="1">
    <citation type="journal article" date="2022" name="Int. J. Mol. Sci.">
        <title>Draft Genome of Tanacetum Coccineum: Genomic Comparison of Closely Related Tanacetum-Family Plants.</title>
        <authorList>
            <person name="Yamashiro T."/>
            <person name="Shiraishi A."/>
            <person name="Nakayama K."/>
            <person name="Satake H."/>
        </authorList>
    </citation>
    <scope>NUCLEOTIDE SEQUENCE</scope>
</reference>
<accession>A0ABQ5IC46</accession>
<gene>
    <name evidence="2" type="ORF">Tco_1093196</name>
</gene>
<comment type="caution">
    <text evidence="2">The sequence shown here is derived from an EMBL/GenBank/DDBJ whole genome shotgun (WGS) entry which is preliminary data.</text>
</comment>
<name>A0ABQ5IC46_9ASTR</name>
<evidence type="ECO:0000256" key="1">
    <source>
        <dbReference type="SAM" id="MobiDB-lite"/>
    </source>
</evidence>
<dbReference type="Proteomes" id="UP001151760">
    <property type="component" value="Unassembled WGS sequence"/>
</dbReference>
<reference evidence="2" key="2">
    <citation type="submission" date="2022-01" db="EMBL/GenBank/DDBJ databases">
        <authorList>
            <person name="Yamashiro T."/>
            <person name="Shiraishi A."/>
            <person name="Satake H."/>
            <person name="Nakayama K."/>
        </authorList>
    </citation>
    <scope>NUCLEOTIDE SEQUENCE</scope>
</reference>